<evidence type="ECO:0000256" key="4">
    <source>
        <dbReference type="SAM" id="MobiDB-lite"/>
    </source>
</evidence>
<evidence type="ECO:0000313" key="7">
    <source>
        <dbReference type="Proteomes" id="UP000315295"/>
    </source>
</evidence>
<dbReference type="InterPro" id="IPR036286">
    <property type="entry name" value="LexA/Signal_pep-like_sf"/>
</dbReference>
<keyword evidence="2" id="KW-0645">Protease</keyword>
<evidence type="ECO:0000256" key="1">
    <source>
        <dbReference type="ARBA" id="ARBA00009370"/>
    </source>
</evidence>
<organism evidence="6 7">
    <name type="scientific">Malus baccata</name>
    <name type="common">Siberian crab apple</name>
    <name type="synonym">Pyrus baccata</name>
    <dbReference type="NCBI Taxonomy" id="106549"/>
    <lineage>
        <taxon>Eukaryota</taxon>
        <taxon>Viridiplantae</taxon>
        <taxon>Streptophyta</taxon>
        <taxon>Embryophyta</taxon>
        <taxon>Tracheophyta</taxon>
        <taxon>Spermatophyta</taxon>
        <taxon>Magnoliopsida</taxon>
        <taxon>eudicotyledons</taxon>
        <taxon>Gunneridae</taxon>
        <taxon>Pentapetalae</taxon>
        <taxon>rosids</taxon>
        <taxon>fabids</taxon>
        <taxon>Rosales</taxon>
        <taxon>Rosaceae</taxon>
        <taxon>Amygdaloideae</taxon>
        <taxon>Maleae</taxon>
        <taxon>Malus</taxon>
    </lineage>
</organism>
<protein>
    <recommendedName>
        <fullName evidence="5">Peptidase S26 domain-containing protein</fullName>
    </recommendedName>
</protein>
<accession>A0A540KC43</accession>
<dbReference type="STRING" id="106549.A0A540KC43"/>
<evidence type="ECO:0000259" key="5">
    <source>
        <dbReference type="Pfam" id="PF10502"/>
    </source>
</evidence>
<comment type="similarity">
    <text evidence="1">Belongs to the peptidase S26 family.</text>
</comment>
<feature type="compositionally biased region" description="Gly residues" evidence="4">
    <location>
        <begin position="82"/>
        <end position="96"/>
    </location>
</feature>
<gene>
    <name evidence="6" type="ORF">C1H46_042955</name>
</gene>
<dbReference type="PANTHER" id="PTHR43390">
    <property type="entry name" value="SIGNAL PEPTIDASE I"/>
    <property type="match status" value="1"/>
</dbReference>
<dbReference type="PANTHER" id="PTHR43390:SF1">
    <property type="entry name" value="CHLOROPLAST PROCESSING PEPTIDASE"/>
    <property type="match status" value="1"/>
</dbReference>
<sequence length="243" mass="26120">MLSLHVFPPSPSLQNPNFNPTHSSTPIQTPNFKVLNLHPISKTNFKALNFRRFKLPNCKTHLRKLACNALEDSGEETKAVLGSGGGDGGGGGGGDGGGDDEQVEKKSGPFPEWVSITSGDAKTVFAAIAVSLAFRSFIAEPRFIPSLSMYPTLDVGDQIVAEKIPGVVVSDNGGSAANIRGHMLVRGFEFSAESMQHSATKTMCLTHTTSPALKVQQPLIICRRQFQCQVGMFRHFVHTCPVV</sequence>
<keyword evidence="3" id="KW-0378">Hydrolase</keyword>
<dbReference type="GO" id="GO:0006465">
    <property type="term" value="P:signal peptide processing"/>
    <property type="evidence" value="ECO:0007669"/>
    <property type="project" value="InterPro"/>
</dbReference>
<feature type="region of interest" description="Disordered" evidence="4">
    <location>
        <begin position="1"/>
        <end position="25"/>
    </location>
</feature>
<evidence type="ECO:0000313" key="6">
    <source>
        <dbReference type="EMBL" id="TQD71502.1"/>
    </source>
</evidence>
<evidence type="ECO:0000256" key="2">
    <source>
        <dbReference type="ARBA" id="ARBA00022670"/>
    </source>
</evidence>
<reference evidence="6 7" key="1">
    <citation type="journal article" date="2019" name="G3 (Bethesda)">
        <title>Sequencing of a Wild Apple (Malus baccata) Genome Unravels the Differences Between Cultivated and Wild Apple Species Regarding Disease Resistance and Cold Tolerance.</title>
        <authorList>
            <person name="Chen X."/>
        </authorList>
    </citation>
    <scope>NUCLEOTIDE SEQUENCE [LARGE SCALE GENOMIC DNA]</scope>
    <source>
        <strain evidence="7">cv. Shandingzi</strain>
        <tissue evidence="6">Leaves</tissue>
    </source>
</reference>
<comment type="caution">
    <text evidence="6">The sequence shown here is derived from an EMBL/GenBank/DDBJ whole genome shotgun (WGS) entry which is preliminary data.</text>
</comment>
<dbReference type="PROSITE" id="PS00501">
    <property type="entry name" value="SPASE_I_1"/>
    <property type="match status" value="1"/>
</dbReference>
<dbReference type="InterPro" id="IPR019756">
    <property type="entry name" value="Pept_S26A_signal_pept_1_Ser-AS"/>
</dbReference>
<keyword evidence="7" id="KW-1185">Reference proteome</keyword>
<feature type="region of interest" description="Disordered" evidence="4">
    <location>
        <begin position="78"/>
        <end position="107"/>
    </location>
</feature>
<evidence type="ECO:0000256" key="3">
    <source>
        <dbReference type="ARBA" id="ARBA00022801"/>
    </source>
</evidence>
<dbReference type="AlphaFoldDB" id="A0A540KC43"/>
<proteinExistence type="inferred from homology"/>
<dbReference type="InterPro" id="IPR000223">
    <property type="entry name" value="Pept_S26A_signal_pept_1"/>
</dbReference>
<dbReference type="SUPFAM" id="SSF51306">
    <property type="entry name" value="LexA/Signal peptidase"/>
    <property type="match status" value="1"/>
</dbReference>
<dbReference type="GO" id="GO:0010027">
    <property type="term" value="P:thylakoid membrane organization"/>
    <property type="evidence" value="ECO:0007669"/>
    <property type="project" value="TreeGrafter"/>
</dbReference>
<dbReference type="GO" id="GO:0009535">
    <property type="term" value="C:chloroplast thylakoid membrane"/>
    <property type="evidence" value="ECO:0007669"/>
    <property type="project" value="TreeGrafter"/>
</dbReference>
<name>A0A540KC43_MALBA</name>
<dbReference type="Pfam" id="PF10502">
    <property type="entry name" value="Peptidase_S26"/>
    <property type="match status" value="1"/>
</dbReference>
<dbReference type="GO" id="GO:0004252">
    <property type="term" value="F:serine-type endopeptidase activity"/>
    <property type="evidence" value="ECO:0007669"/>
    <property type="project" value="InterPro"/>
</dbReference>
<feature type="domain" description="Peptidase S26" evidence="5">
    <location>
        <begin position="122"/>
        <end position="164"/>
    </location>
</feature>
<dbReference type="CDD" id="cd06530">
    <property type="entry name" value="S26_SPase_I"/>
    <property type="match status" value="1"/>
</dbReference>
<dbReference type="Proteomes" id="UP000315295">
    <property type="component" value="Unassembled WGS sequence"/>
</dbReference>
<dbReference type="EMBL" id="VIEB01001542">
    <property type="protein sequence ID" value="TQD71502.1"/>
    <property type="molecule type" value="Genomic_DNA"/>
</dbReference>
<dbReference type="InterPro" id="IPR019533">
    <property type="entry name" value="Peptidase_S26"/>
</dbReference>
<feature type="compositionally biased region" description="Polar residues" evidence="4">
    <location>
        <begin position="12"/>
        <end position="25"/>
    </location>
</feature>